<comment type="similarity">
    <text evidence="1">Belongs to the metallophosphoesterase superfamily. YfcE family.</text>
</comment>
<dbReference type="InterPro" id="IPR011152">
    <property type="entry name" value="Pesterase_MJ0912"/>
</dbReference>
<dbReference type="GO" id="GO:0005737">
    <property type="term" value="C:cytoplasm"/>
    <property type="evidence" value="ECO:0007669"/>
    <property type="project" value="TreeGrafter"/>
</dbReference>
<feature type="domain" description="Calcineurin-like phosphoesterase" evidence="2">
    <location>
        <begin position="1"/>
        <end position="182"/>
    </location>
</feature>
<dbReference type="KEGG" id="dfc:DFI_11630"/>
<dbReference type="Gene3D" id="3.60.21.10">
    <property type="match status" value="1"/>
</dbReference>
<dbReference type="Pfam" id="PF12850">
    <property type="entry name" value="Metallophos_2"/>
    <property type="match status" value="1"/>
</dbReference>
<evidence type="ECO:0000313" key="4">
    <source>
        <dbReference type="Proteomes" id="UP000259030"/>
    </source>
</evidence>
<gene>
    <name evidence="3" type="ORF">DFI_11630</name>
</gene>
<dbReference type="RefSeq" id="WP_027463417.1">
    <property type="nucleotide sequence ID" value="NZ_CP021081.1"/>
</dbReference>
<dbReference type="PANTHER" id="PTHR42850">
    <property type="entry name" value="METALLOPHOSPHOESTERASE"/>
    <property type="match status" value="1"/>
</dbReference>
<dbReference type="EMBL" id="CP021081">
    <property type="protein sequence ID" value="ASN81558.1"/>
    <property type="molecule type" value="Genomic_DNA"/>
</dbReference>
<keyword evidence="4" id="KW-1185">Reference proteome</keyword>
<accession>A0A221SY30</accession>
<dbReference type="InterPro" id="IPR029052">
    <property type="entry name" value="Metallo-depent_PP-like"/>
</dbReference>
<evidence type="ECO:0000256" key="1">
    <source>
        <dbReference type="ARBA" id="ARBA00008950"/>
    </source>
</evidence>
<dbReference type="SUPFAM" id="SSF56300">
    <property type="entry name" value="Metallo-dependent phosphatases"/>
    <property type="match status" value="1"/>
</dbReference>
<dbReference type="PANTHER" id="PTHR42850:SF2">
    <property type="entry name" value="BLL5683 PROTEIN"/>
    <property type="match status" value="1"/>
</dbReference>
<evidence type="ECO:0000259" key="2">
    <source>
        <dbReference type="Pfam" id="PF12850"/>
    </source>
</evidence>
<dbReference type="PIRSF" id="PIRSF000883">
    <property type="entry name" value="Pesterase_MJ0912"/>
    <property type="match status" value="1"/>
</dbReference>
<reference evidence="3 4" key="1">
    <citation type="submission" date="2017-05" db="EMBL/GenBank/DDBJ databases">
        <title>The complete genome sequence of Deinococcus ficus isolated from the rhizosphere of the Ficus religiosa L. in Taiwan.</title>
        <authorList>
            <person name="Wu K.-M."/>
            <person name="Liao T.-L."/>
            <person name="Liu Y.-M."/>
            <person name="Young C.-C."/>
            <person name="Tsai S.-F."/>
        </authorList>
    </citation>
    <scope>NUCLEOTIDE SEQUENCE [LARGE SCALE GENOMIC DNA]</scope>
    <source>
        <strain evidence="3 4">CC-FR2-10</strain>
    </source>
</reference>
<dbReference type="InterPro" id="IPR024654">
    <property type="entry name" value="Calcineurin-like_PHP_lpxH"/>
</dbReference>
<dbReference type="STRING" id="317577.GCA_000419625_01600"/>
<name>A0A221SY30_9DEIO</name>
<dbReference type="AlphaFoldDB" id="A0A221SY30"/>
<proteinExistence type="inferred from homology"/>
<evidence type="ECO:0000313" key="3">
    <source>
        <dbReference type="EMBL" id="ASN81558.1"/>
    </source>
</evidence>
<sequence length="247" mass="26697">MRIAALYDIHGNLPALEAVLAELEPESADQIVIGGDVAAGPMPRLTLERLHRLPVPVHFIQGNADTELVQAREPAGEPALRDTHPTSWAARQLGPDLLREVARWPLTVTLDVPGVGRVLFCHATPRSNTRVFTAQTPEARVQPEFEGVDADLVVCGHTHMPFDRPVGRCRVVNAGSVGMPYGRPGAAWLQLGPDVQFRHTAYDRGAAARRILDTDFPQADAFARENVLQVPSAAEALAYFAALEGAG</sequence>
<dbReference type="InterPro" id="IPR050126">
    <property type="entry name" value="Ap4A_hydrolase"/>
</dbReference>
<protein>
    <submittedName>
        <fullName evidence="3">Metallophosphatase family protein</fullName>
    </submittedName>
</protein>
<dbReference type="Proteomes" id="UP000259030">
    <property type="component" value="Chromosome"/>
</dbReference>
<organism evidence="3 4">
    <name type="scientific">Deinococcus ficus</name>
    <dbReference type="NCBI Taxonomy" id="317577"/>
    <lineage>
        <taxon>Bacteria</taxon>
        <taxon>Thermotogati</taxon>
        <taxon>Deinococcota</taxon>
        <taxon>Deinococci</taxon>
        <taxon>Deinococcales</taxon>
        <taxon>Deinococcaceae</taxon>
        <taxon>Deinococcus</taxon>
    </lineage>
</organism>
<dbReference type="GO" id="GO:0016791">
    <property type="term" value="F:phosphatase activity"/>
    <property type="evidence" value="ECO:0007669"/>
    <property type="project" value="TreeGrafter"/>
</dbReference>